<reference evidence="10" key="1">
    <citation type="submission" date="2022-10" db="EMBL/GenBank/DDBJ databases">
        <title>Genome sequences of endogenous nimaviruses in decapod crustaceans.</title>
        <authorList>
            <person name="Kawato S."/>
            <person name="Nozaki R."/>
            <person name="Kondo H."/>
            <person name="Hirono I."/>
        </authorList>
    </citation>
    <scope>NUCLEOTIDE SEQUENCE</scope>
    <source>
        <strain evidence="10">Mikawa2016</strain>
    </source>
</reference>
<proteinExistence type="predicted"/>
<evidence type="ECO:0000256" key="6">
    <source>
        <dbReference type="ARBA" id="ARBA00023065"/>
    </source>
</evidence>
<dbReference type="PRINTS" id="PR01262">
    <property type="entry name" value="INNEXIN"/>
</dbReference>
<keyword evidence="7 9" id="KW-0472">Membrane</keyword>
<keyword evidence="6" id="KW-0406">Ion transport</keyword>
<accession>A0A9C7C7J4</accession>
<sequence>MTSLALLSTLRGILQGKQNADIENTISKLHYRVTTTTLFCFCLLVTTNTLVGDPISCIYDAGHPKLNDKVINTYCWIHTTFTLPNRLYKDIEGISPPGIGNHNLSDPVTYHAYYQWVPFMLFIQGLMFYAPHYIWKTWEGGRLQSITADLSVPILDKGDQRKRVKQLADYLQNSLWHNNTYAIKYLFCQCLNFVNCIVNMVLMNRFLNGKFFAYGAAVFSYSEAVDQESRVDPMVEVFPRITKCSMSMFGSSGSLEKHDFLCVLAVNVINEKIYLVMWVWLIILTSLSILFFLFHLVVFGVSIMRRLYLVYLFGDNARVRVVMRTFNQMGDIFLLYLLKKNVECQSLDLLITEMCQVPMMGDDLNNTQKINNKSHEEAAL</sequence>
<dbReference type="PANTHER" id="PTHR11893">
    <property type="entry name" value="INNEXIN"/>
    <property type="match status" value="1"/>
</dbReference>
<evidence type="ECO:0000256" key="5">
    <source>
        <dbReference type="ARBA" id="ARBA00022989"/>
    </source>
</evidence>
<keyword evidence="3" id="KW-1003">Cell membrane</keyword>
<evidence type="ECO:0000256" key="7">
    <source>
        <dbReference type="ARBA" id="ARBA00023136"/>
    </source>
</evidence>
<evidence type="ECO:0000256" key="4">
    <source>
        <dbReference type="ARBA" id="ARBA00022692"/>
    </source>
</evidence>
<feature type="transmembrane region" description="Helical" evidence="9">
    <location>
        <begin position="277"/>
        <end position="301"/>
    </location>
</feature>
<dbReference type="GO" id="GO:0007602">
    <property type="term" value="P:phototransduction"/>
    <property type="evidence" value="ECO:0007669"/>
    <property type="project" value="TreeGrafter"/>
</dbReference>
<protein>
    <submittedName>
        <fullName evidence="10">Innexin</fullName>
    </submittedName>
</protein>
<keyword evidence="4 9" id="KW-0812">Transmembrane</keyword>
<evidence type="ECO:0000256" key="3">
    <source>
        <dbReference type="ARBA" id="ARBA00022475"/>
    </source>
</evidence>
<evidence type="ECO:0000256" key="1">
    <source>
        <dbReference type="ARBA" id="ARBA00004651"/>
    </source>
</evidence>
<dbReference type="GO" id="GO:0005243">
    <property type="term" value="F:gap junction channel activity"/>
    <property type="evidence" value="ECO:0007669"/>
    <property type="project" value="TreeGrafter"/>
</dbReference>
<dbReference type="Pfam" id="PF00876">
    <property type="entry name" value="Innexin"/>
    <property type="match status" value="1"/>
</dbReference>
<dbReference type="InterPro" id="IPR000990">
    <property type="entry name" value="Innexin"/>
</dbReference>
<evidence type="ECO:0000256" key="9">
    <source>
        <dbReference type="SAM" id="Phobius"/>
    </source>
</evidence>
<dbReference type="PROSITE" id="PS51013">
    <property type="entry name" value="PANNEXIN"/>
    <property type="match status" value="1"/>
</dbReference>
<dbReference type="EMBL" id="LC738871">
    <property type="protein sequence ID" value="BDT61979.1"/>
    <property type="molecule type" value="Genomic_DNA"/>
</dbReference>
<evidence type="ECO:0000313" key="10">
    <source>
        <dbReference type="EMBL" id="BDT61979.1"/>
    </source>
</evidence>
<organism evidence="10">
    <name type="scientific">Penaeus monodon majanivirus B</name>
    <dbReference type="NCBI Taxonomy" id="2984272"/>
    <lineage>
        <taxon>Viruses</taxon>
        <taxon>Viruses incertae sedis</taxon>
        <taxon>Naldaviricetes</taxon>
        <taxon>Nimaviridae</taxon>
    </lineage>
</organism>
<dbReference type="PANTHER" id="PTHR11893:SF37">
    <property type="entry name" value="INNEXIN INX3"/>
    <property type="match status" value="1"/>
</dbReference>
<dbReference type="GO" id="GO:0005886">
    <property type="term" value="C:plasma membrane"/>
    <property type="evidence" value="ECO:0007669"/>
    <property type="project" value="UniProtKB-SubCell"/>
</dbReference>
<keyword evidence="5 9" id="KW-1133">Transmembrane helix</keyword>
<keyword evidence="2" id="KW-0813">Transport</keyword>
<keyword evidence="8" id="KW-0407">Ion channel</keyword>
<dbReference type="GO" id="GO:0034220">
    <property type="term" value="P:monoatomic ion transmembrane transport"/>
    <property type="evidence" value="ECO:0007669"/>
    <property type="project" value="UniProtKB-KW"/>
</dbReference>
<name>A0A9C7C7J4_9VIRU</name>
<comment type="subcellular location">
    <subcellularLocation>
        <location evidence="1">Cell membrane</location>
        <topology evidence="1">Multi-pass membrane protein</topology>
    </subcellularLocation>
</comment>
<evidence type="ECO:0000256" key="2">
    <source>
        <dbReference type="ARBA" id="ARBA00022448"/>
    </source>
</evidence>
<evidence type="ECO:0000256" key="8">
    <source>
        <dbReference type="ARBA" id="ARBA00023303"/>
    </source>
</evidence>